<dbReference type="Pfam" id="PF08463">
    <property type="entry name" value="EcoEI_R_C"/>
    <property type="match status" value="1"/>
</dbReference>
<feature type="region of interest" description="Disordered" evidence="1">
    <location>
        <begin position="280"/>
        <end position="299"/>
    </location>
</feature>
<feature type="compositionally biased region" description="Acidic residues" evidence="1">
    <location>
        <begin position="280"/>
        <end position="293"/>
    </location>
</feature>
<reference evidence="3 4" key="1">
    <citation type="journal article" date="2016" name="Nat. Commun.">
        <title>Thousands of microbial genomes shed light on interconnected biogeochemical processes in an aquifer system.</title>
        <authorList>
            <person name="Anantharaman K."/>
            <person name="Brown C.T."/>
            <person name="Hug L.A."/>
            <person name="Sharon I."/>
            <person name="Castelle C.J."/>
            <person name="Probst A.J."/>
            <person name="Thomas B.C."/>
            <person name="Singh A."/>
            <person name="Wilkins M.J."/>
            <person name="Karaoz U."/>
            <person name="Brodie E.L."/>
            <person name="Williams K.H."/>
            <person name="Hubbard S.S."/>
            <person name="Banfield J.F."/>
        </authorList>
    </citation>
    <scope>NUCLEOTIDE SEQUENCE [LARGE SCALE GENOMIC DNA]</scope>
</reference>
<organism evidence="3 4">
    <name type="scientific">Candidatus Lambdaproteobacteria bacterium RIFOXYD2_FULL_56_26</name>
    <dbReference type="NCBI Taxonomy" id="1817773"/>
    <lineage>
        <taxon>Bacteria</taxon>
        <taxon>Pseudomonadati</taxon>
        <taxon>Pseudomonadota</taxon>
        <taxon>Candidatus Lambdaproteobacteria</taxon>
    </lineage>
</organism>
<dbReference type="Pfam" id="PF00271">
    <property type="entry name" value="Helicase_C"/>
    <property type="match status" value="1"/>
</dbReference>
<dbReference type="GO" id="GO:0005524">
    <property type="term" value="F:ATP binding"/>
    <property type="evidence" value="ECO:0007669"/>
    <property type="project" value="UniProtKB-KW"/>
</dbReference>
<dbReference type="GO" id="GO:0005829">
    <property type="term" value="C:cytosol"/>
    <property type="evidence" value="ECO:0007669"/>
    <property type="project" value="TreeGrafter"/>
</dbReference>
<dbReference type="PROSITE" id="PS51192">
    <property type="entry name" value="HELICASE_ATP_BIND_1"/>
    <property type="match status" value="1"/>
</dbReference>
<dbReference type="Pfam" id="PF04851">
    <property type="entry name" value="ResIII"/>
    <property type="match status" value="1"/>
</dbReference>
<keyword evidence="3" id="KW-0378">Hydrolase</keyword>
<dbReference type="AlphaFoldDB" id="A0A1F6H0H7"/>
<evidence type="ECO:0000313" key="4">
    <source>
        <dbReference type="Proteomes" id="UP000177583"/>
    </source>
</evidence>
<comment type="caution">
    <text evidence="3">The sequence shown here is derived from an EMBL/GenBank/DDBJ whole genome shotgun (WGS) entry which is preliminary data.</text>
</comment>
<dbReference type="Gene3D" id="3.40.50.300">
    <property type="entry name" value="P-loop containing nucleotide triphosphate hydrolases"/>
    <property type="match status" value="2"/>
</dbReference>
<dbReference type="SUPFAM" id="SSF52540">
    <property type="entry name" value="P-loop containing nucleoside triphosphate hydrolases"/>
    <property type="match status" value="1"/>
</dbReference>
<keyword evidence="3" id="KW-0540">Nuclease</keyword>
<protein>
    <submittedName>
        <fullName evidence="3">Restriction endonuclease subunit R</fullName>
    </submittedName>
</protein>
<sequence length="918" mass="103808">MSKPEEKARAKIDALLVAAGWAIQKYAEFKAKSSPKLGVAVCEHPVAAGDADYLLFVGGKAAGVIEAKKAGETLSGVAGQSMKYLNSFPDDLPAWYNPLQIHYESNGEEIYFRDRRDPKAKSRAVFAFHQPETLKAQLEEDQTIRTRFQSLPALVTEPLRKCQVGAINAIEASMAKGKQKALVHMATGSGKTFMACNLSWRLIKHAGIKRVLFLVDRRNLGKQALKEFEAFQPPGTAHRFGESYILKRLTSNSFDKDAKLVISTIQRLYSMLQGEVLTEDEEDTSGFEQDEREDGAPVPVTYNPKLPIEAFDLIIVDECHRSIYGRWRQVLDYFDAHLVGLTATPSPHTLAFFQRNRVYTYDYAQSVLDKVNVDYEIYRIRTKITEQGSEIEGEPGFHVPVRHLRTRRKRLRKLDRKLAYTGKQLDRAVVAPDQIRLVLQTFKNKLFTEMFPDRSGEWVPKTIIFAKDDNHAEDITLAVREVFDESNEFCQKITYKIGQTDPETLINSFRLDPEFRIAVTVDMIATGTDIKPVEALLFMRDVRSEIYYEQMRGRGVRTLPDTDLQAVTPDATTKTRFVLVDVVGVSETNKSIPQPMERKRSVSLEQLLKLVGQGKGDEEDFVSLATRLTRLAEEKGEDAELQVFKKCGRRLSDLAQGLFFAVDPDNIIEETKKKHGVLYTEAQLTEVAAELRGRAAKPFEDEGLITLILEIRSEIVLDEFSEDSLLESGFSQKDAQERVDKLSKFLEENKDQLEALQFLYELPQAKAKLTHEALRELAETLTSPPWTLSVEGLWRAYKRLEQAKVKGEPTLGLLTELIALVRFAIGKAESLESYSIQAEQRYNLWIGRQKKAGREFDDEQLAWLERIKRHLIANGEIVPADFQEVPALSGEGGIVQARAAFGKDLLHTLEDLNKALIA</sequence>
<dbReference type="PANTHER" id="PTHR47396">
    <property type="entry name" value="TYPE I RESTRICTION ENZYME ECOKI R PROTEIN"/>
    <property type="match status" value="1"/>
</dbReference>
<dbReference type="SMART" id="SM00487">
    <property type="entry name" value="DEXDc"/>
    <property type="match status" value="1"/>
</dbReference>
<proteinExistence type="predicted"/>
<evidence type="ECO:0000313" key="3">
    <source>
        <dbReference type="EMBL" id="OGH03896.1"/>
    </source>
</evidence>
<dbReference type="InterPro" id="IPR014001">
    <property type="entry name" value="Helicase_ATP-bd"/>
</dbReference>
<dbReference type="InterPro" id="IPR027417">
    <property type="entry name" value="P-loop_NTPase"/>
</dbReference>
<gene>
    <name evidence="3" type="ORF">A2557_14080</name>
</gene>
<dbReference type="GO" id="GO:0009035">
    <property type="term" value="F:type I site-specific deoxyribonuclease activity"/>
    <property type="evidence" value="ECO:0007669"/>
    <property type="project" value="UniProtKB-EC"/>
</dbReference>
<dbReference type="PANTHER" id="PTHR47396:SF1">
    <property type="entry name" value="ATP-DEPENDENT HELICASE IRC3-RELATED"/>
    <property type="match status" value="1"/>
</dbReference>
<dbReference type="InterPro" id="IPR007409">
    <property type="entry name" value="Restrct_endonuc_type1_HsdR_N"/>
</dbReference>
<dbReference type="GO" id="GO:0003677">
    <property type="term" value="F:DNA binding"/>
    <property type="evidence" value="ECO:0007669"/>
    <property type="project" value="UniProtKB-KW"/>
</dbReference>
<name>A0A1F6H0H7_9PROT</name>
<dbReference type="InterPro" id="IPR006935">
    <property type="entry name" value="Helicase/UvrB_N"/>
</dbReference>
<dbReference type="CDD" id="cd18032">
    <property type="entry name" value="DEXHc_RE_I_III_res"/>
    <property type="match status" value="1"/>
</dbReference>
<dbReference type="Proteomes" id="UP000177583">
    <property type="component" value="Unassembled WGS sequence"/>
</dbReference>
<dbReference type="Gene3D" id="3.90.1570.30">
    <property type="match status" value="1"/>
</dbReference>
<evidence type="ECO:0000256" key="1">
    <source>
        <dbReference type="SAM" id="MobiDB-lite"/>
    </source>
</evidence>
<dbReference type="Pfam" id="PF04313">
    <property type="entry name" value="HSDR_N"/>
    <property type="match status" value="1"/>
</dbReference>
<keyword evidence="3" id="KW-0255">Endonuclease</keyword>
<dbReference type="EMBL" id="MFNF01000009">
    <property type="protein sequence ID" value="OGH03896.1"/>
    <property type="molecule type" value="Genomic_DNA"/>
</dbReference>
<dbReference type="GO" id="GO:0009307">
    <property type="term" value="P:DNA restriction-modification system"/>
    <property type="evidence" value="ECO:0007669"/>
    <property type="project" value="UniProtKB-KW"/>
</dbReference>
<dbReference type="InterPro" id="IPR013670">
    <property type="entry name" value="EcoEI_R_C_dom"/>
</dbReference>
<accession>A0A1F6H0H7</accession>
<evidence type="ECO:0000259" key="2">
    <source>
        <dbReference type="PROSITE" id="PS51192"/>
    </source>
</evidence>
<dbReference type="InterPro" id="IPR050742">
    <property type="entry name" value="Helicase_Restrict-Modif_Enz"/>
</dbReference>
<dbReference type="InterPro" id="IPR001650">
    <property type="entry name" value="Helicase_C-like"/>
</dbReference>
<feature type="domain" description="Helicase ATP-binding" evidence="2">
    <location>
        <begin position="172"/>
        <end position="363"/>
    </location>
</feature>